<feature type="region of interest" description="Disordered" evidence="1">
    <location>
        <begin position="245"/>
        <end position="301"/>
    </location>
</feature>
<gene>
    <name evidence="3" type="ORF">J1C48_04395</name>
</gene>
<dbReference type="PROSITE" id="PS51318">
    <property type="entry name" value="TAT"/>
    <property type="match status" value="1"/>
</dbReference>
<feature type="domain" description="Intradiol ring-cleavage dioxygenases" evidence="2">
    <location>
        <begin position="60"/>
        <end position="182"/>
    </location>
</feature>
<reference evidence="3" key="1">
    <citation type="submission" date="2021-03" db="EMBL/GenBank/DDBJ databases">
        <title>Whole genome sequence of Jiella sp. CQZ9-1.</title>
        <authorList>
            <person name="Tuo L."/>
        </authorList>
    </citation>
    <scope>NUCLEOTIDE SEQUENCE</scope>
    <source>
        <strain evidence="3">CQZ9-1</strain>
    </source>
</reference>
<proteinExistence type="predicted"/>
<name>A0A939JVB0_9HYPH</name>
<feature type="compositionally biased region" description="Gly residues" evidence="1">
    <location>
        <begin position="266"/>
        <end position="277"/>
    </location>
</feature>
<dbReference type="GO" id="GO:0016702">
    <property type="term" value="F:oxidoreductase activity, acting on single donors with incorporation of molecular oxygen, incorporation of two atoms of oxygen"/>
    <property type="evidence" value="ECO:0007669"/>
    <property type="project" value="InterPro"/>
</dbReference>
<evidence type="ECO:0000259" key="2">
    <source>
        <dbReference type="Pfam" id="PF00775"/>
    </source>
</evidence>
<dbReference type="RefSeq" id="WP_207256493.1">
    <property type="nucleotide sequence ID" value="NZ_JAFMPP010000002.1"/>
</dbReference>
<accession>A0A939JVB0</accession>
<comment type="caution">
    <text evidence="3">The sequence shown here is derived from an EMBL/GenBank/DDBJ whole genome shotgun (WGS) entry which is preliminary data.</text>
</comment>
<evidence type="ECO:0000313" key="3">
    <source>
        <dbReference type="EMBL" id="MBO0661807.1"/>
    </source>
</evidence>
<dbReference type="InterPro" id="IPR000627">
    <property type="entry name" value="Intradiol_dOase_C"/>
</dbReference>
<dbReference type="CDD" id="cd03457">
    <property type="entry name" value="intradiol_dioxygenase_like"/>
    <property type="match status" value="1"/>
</dbReference>
<dbReference type="InterPro" id="IPR015889">
    <property type="entry name" value="Intradiol_dOase_core"/>
</dbReference>
<dbReference type="PANTHER" id="PTHR34315:SF1">
    <property type="entry name" value="INTRADIOL RING-CLEAVAGE DIOXYGENASES DOMAIN-CONTAINING PROTEIN-RELATED"/>
    <property type="match status" value="1"/>
</dbReference>
<protein>
    <submittedName>
        <fullName evidence="3">Intradiol ring-cleavage dioxygenase</fullName>
    </submittedName>
</protein>
<keyword evidence="3" id="KW-0560">Oxidoreductase</keyword>
<dbReference type="GO" id="GO:0008199">
    <property type="term" value="F:ferric iron binding"/>
    <property type="evidence" value="ECO:0007669"/>
    <property type="project" value="InterPro"/>
</dbReference>
<sequence length="301" mass="31584">MEKPKDSGFALNRRQALTAIAVTASGAMIPRAAFAVEQSNAAMLVGATVCRLLPDVTEGPYYVDDKLVRADITEGRPGVPVLLRLQVVDATCQPLAKARVDVWHCDATGLYSNYGGQGDDHDHPVSTKGETFLRGTQMSDANGLVNFTTIYPGWYRSRTTHIHFKVFLSATNVLTGQIFFPYALSQFIYDKVPPYSMRKAVRDTLNASDGIAREAGAASHAAITEQGTRYLAALIVGVDPAAKSNSAEGFNGPPMGEGKSGPPPGGFGGPDGPGGAGGPPPERGDPKASLVPGVAGIIVSE</sequence>
<dbReference type="SUPFAM" id="SSF49482">
    <property type="entry name" value="Aromatic compound dioxygenase"/>
    <property type="match status" value="1"/>
</dbReference>
<dbReference type="Proteomes" id="UP000664122">
    <property type="component" value="Unassembled WGS sequence"/>
</dbReference>
<organism evidence="3 4">
    <name type="scientific">Jiella flava</name>
    <dbReference type="NCBI Taxonomy" id="2816857"/>
    <lineage>
        <taxon>Bacteria</taxon>
        <taxon>Pseudomonadati</taxon>
        <taxon>Pseudomonadota</taxon>
        <taxon>Alphaproteobacteria</taxon>
        <taxon>Hyphomicrobiales</taxon>
        <taxon>Aurantimonadaceae</taxon>
        <taxon>Jiella</taxon>
    </lineage>
</organism>
<keyword evidence="3" id="KW-0223">Dioxygenase</keyword>
<evidence type="ECO:0000256" key="1">
    <source>
        <dbReference type="SAM" id="MobiDB-lite"/>
    </source>
</evidence>
<dbReference type="InterPro" id="IPR006311">
    <property type="entry name" value="TAT_signal"/>
</dbReference>
<dbReference type="EMBL" id="JAFMPP010000002">
    <property type="protein sequence ID" value="MBO0661807.1"/>
    <property type="molecule type" value="Genomic_DNA"/>
</dbReference>
<keyword evidence="4" id="KW-1185">Reference proteome</keyword>
<dbReference type="Pfam" id="PF00775">
    <property type="entry name" value="Dioxygenase_C"/>
    <property type="match status" value="1"/>
</dbReference>
<evidence type="ECO:0000313" key="4">
    <source>
        <dbReference type="Proteomes" id="UP000664122"/>
    </source>
</evidence>
<dbReference type="AlphaFoldDB" id="A0A939JVB0"/>
<dbReference type="Gene3D" id="2.60.130.10">
    <property type="entry name" value="Aromatic compound dioxygenase"/>
    <property type="match status" value="1"/>
</dbReference>
<dbReference type="PANTHER" id="PTHR34315">
    <property type="match status" value="1"/>
</dbReference>